<evidence type="ECO:0000256" key="1">
    <source>
        <dbReference type="SAM" id="MobiDB-lite"/>
    </source>
</evidence>
<evidence type="ECO:0008006" key="4">
    <source>
        <dbReference type="Google" id="ProtNLM"/>
    </source>
</evidence>
<comment type="caution">
    <text evidence="2">The sequence shown here is derived from an EMBL/GenBank/DDBJ whole genome shotgun (WGS) entry which is preliminary data.</text>
</comment>
<evidence type="ECO:0000313" key="3">
    <source>
        <dbReference type="Proteomes" id="UP000288805"/>
    </source>
</evidence>
<feature type="compositionally biased region" description="Basic and acidic residues" evidence="1">
    <location>
        <begin position="220"/>
        <end position="230"/>
    </location>
</feature>
<name>A0A438IBN8_VITVI</name>
<evidence type="ECO:0000313" key="2">
    <source>
        <dbReference type="EMBL" id="RVW94094.1"/>
    </source>
</evidence>
<sequence length="368" mass="41473">MLHKNVECYVDDLVVKSRKREDHLRDLYVVFDRLRRKMSHLFGMKLVIMPVKALGGNLLLKFKEGGTLLGREEEILSGAARIGGFFAEKHSRSKKRKKERLQPRPSRAKVEDEHSSVLILVLDMLAKAYVRIDMGVTPMFGKQSQVLAQALNAPKFWNCYHNMGSREDCPSGLSAVYAPIKSGYCNTDLKVHTGIRDVAPPDPNIPRDVVSGNLITPGYLHERKSEEHGGGRNPYIRRREKKQRTRIERREIDGQIQVWEQIPRFKKGVVTGNLAIGEEIMQPHFVKAKRYNMGSSDREEKIFKSMNSMNPLSPSLTSTSSDSALGSNGNSSCSSRRRAAMANKGNGGDCLKCRQCMRSDRRSVVPCT</sequence>
<accession>A0A438IBN8</accession>
<organism evidence="2 3">
    <name type="scientific">Vitis vinifera</name>
    <name type="common">Grape</name>
    <dbReference type="NCBI Taxonomy" id="29760"/>
    <lineage>
        <taxon>Eukaryota</taxon>
        <taxon>Viridiplantae</taxon>
        <taxon>Streptophyta</taxon>
        <taxon>Embryophyta</taxon>
        <taxon>Tracheophyta</taxon>
        <taxon>Spermatophyta</taxon>
        <taxon>Magnoliopsida</taxon>
        <taxon>eudicotyledons</taxon>
        <taxon>Gunneridae</taxon>
        <taxon>Pentapetalae</taxon>
        <taxon>rosids</taxon>
        <taxon>Vitales</taxon>
        <taxon>Vitaceae</taxon>
        <taxon>Viteae</taxon>
        <taxon>Vitis</taxon>
    </lineage>
</organism>
<protein>
    <recommendedName>
        <fullName evidence="4">Reverse transcriptase domain-containing protein</fullName>
    </recommendedName>
</protein>
<reference evidence="2 3" key="1">
    <citation type="journal article" date="2018" name="PLoS Genet.">
        <title>Population sequencing reveals clonal diversity and ancestral inbreeding in the grapevine cultivar Chardonnay.</title>
        <authorList>
            <person name="Roach M.J."/>
            <person name="Johnson D.L."/>
            <person name="Bohlmann J."/>
            <person name="van Vuuren H.J."/>
            <person name="Jones S.J."/>
            <person name="Pretorius I.S."/>
            <person name="Schmidt S.A."/>
            <person name="Borneman A.R."/>
        </authorList>
    </citation>
    <scope>NUCLEOTIDE SEQUENCE [LARGE SCALE GENOMIC DNA]</scope>
    <source>
        <strain evidence="3">cv. Chardonnay</strain>
        <tissue evidence="2">Leaf</tissue>
    </source>
</reference>
<feature type="compositionally biased region" description="Low complexity" evidence="1">
    <location>
        <begin position="307"/>
        <end position="334"/>
    </location>
</feature>
<dbReference type="AlphaFoldDB" id="A0A438IBN8"/>
<dbReference type="Gene3D" id="3.30.70.270">
    <property type="match status" value="1"/>
</dbReference>
<feature type="compositionally biased region" description="Basic residues" evidence="1">
    <location>
        <begin position="235"/>
        <end position="244"/>
    </location>
</feature>
<feature type="region of interest" description="Disordered" evidence="1">
    <location>
        <begin position="90"/>
        <end position="109"/>
    </location>
</feature>
<dbReference type="SUPFAM" id="SSF56672">
    <property type="entry name" value="DNA/RNA polymerases"/>
    <property type="match status" value="1"/>
</dbReference>
<dbReference type="InterPro" id="IPR043128">
    <property type="entry name" value="Rev_trsase/Diguanyl_cyclase"/>
</dbReference>
<gene>
    <name evidence="2" type="ORF">CK203_038281</name>
</gene>
<proteinExistence type="predicted"/>
<dbReference type="InterPro" id="IPR043502">
    <property type="entry name" value="DNA/RNA_pol_sf"/>
</dbReference>
<feature type="region of interest" description="Disordered" evidence="1">
    <location>
        <begin position="220"/>
        <end position="248"/>
    </location>
</feature>
<dbReference type="EMBL" id="QGNW01000124">
    <property type="protein sequence ID" value="RVW94094.1"/>
    <property type="molecule type" value="Genomic_DNA"/>
</dbReference>
<feature type="region of interest" description="Disordered" evidence="1">
    <location>
        <begin position="307"/>
        <end position="344"/>
    </location>
</feature>
<dbReference type="Proteomes" id="UP000288805">
    <property type="component" value="Unassembled WGS sequence"/>
</dbReference>